<proteinExistence type="predicted"/>
<reference evidence="1" key="2">
    <citation type="journal article" date="2021" name="Genome Biol. Evol.">
        <title>Developing a high-quality reference genome for a parasitic bivalve with doubly uniparental inheritance (Bivalvia: Unionida).</title>
        <authorList>
            <person name="Smith C.H."/>
        </authorList>
    </citation>
    <scope>NUCLEOTIDE SEQUENCE</scope>
    <source>
        <strain evidence="1">CHS0354</strain>
        <tissue evidence="1">Mantle</tissue>
    </source>
</reference>
<dbReference type="Proteomes" id="UP001195483">
    <property type="component" value="Unassembled WGS sequence"/>
</dbReference>
<evidence type="ECO:0000313" key="2">
    <source>
        <dbReference type="Proteomes" id="UP001195483"/>
    </source>
</evidence>
<dbReference type="EMBL" id="JAEAOA010000385">
    <property type="protein sequence ID" value="KAK3591067.1"/>
    <property type="molecule type" value="Genomic_DNA"/>
</dbReference>
<protein>
    <submittedName>
        <fullName evidence="1">Uncharacterized protein</fullName>
    </submittedName>
</protein>
<reference evidence="1" key="3">
    <citation type="submission" date="2023-05" db="EMBL/GenBank/DDBJ databases">
        <authorList>
            <person name="Smith C.H."/>
        </authorList>
    </citation>
    <scope>NUCLEOTIDE SEQUENCE</scope>
    <source>
        <strain evidence="1">CHS0354</strain>
        <tissue evidence="1">Mantle</tissue>
    </source>
</reference>
<comment type="caution">
    <text evidence="1">The sequence shown here is derived from an EMBL/GenBank/DDBJ whole genome shotgun (WGS) entry which is preliminary data.</text>
</comment>
<gene>
    <name evidence="1" type="ORF">CHS0354_005459</name>
</gene>
<keyword evidence="2" id="KW-1185">Reference proteome</keyword>
<sequence length="51" mass="6013">MNRPLLLSREKEGYFSTGQNWPSDIPIEIGLNRNILDLFHRMLEKKPTTLE</sequence>
<accession>A0AAE0SFF7</accession>
<dbReference type="AlphaFoldDB" id="A0AAE0SFF7"/>
<feature type="non-terminal residue" evidence="1">
    <location>
        <position position="51"/>
    </location>
</feature>
<evidence type="ECO:0000313" key="1">
    <source>
        <dbReference type="EMBL" id="KAK3591067.1"/>
    </source>
</evidence>
<name>A0AAE0SFF7_9BIVA</name>
<organism evidence="1 2">
    <name type="scientific">Potamilus streckersoni</name>
    <dbReference type="NCBI Taxonomy" id="2493646"/>
    <lineage>
        <taxon>Eukaryota</taxon>
        <taxon>Metazoa</taxon>
        <taxon>Spiralia</taxon>
        <taxon>Lophotrochozoa</taxon>
        <taxon>Mollusca</taxon>
        <taxon>Bivalvia</taxon>
        <taxon>Autobranchia</taxon>
        <taxon>Heteroconchia</taxon>
        <taxon>Palaeoheterodonta</taxon>
        <taxon>Unionida</taxon>
        <taxon>Unionoidea</taxon>
        <taxon>Unionidae</taxon>
        <taxon>Ambleminae</taxon>
        <taxon>Lampsilini</taxon>
        <taxon>Potamilus</taxon>
    </lineage>
</organism>
<reference evidence="1" key="1">
    <citation type="journal article" date="2021" name="Genome Biol. Evol.">
        <title>A High-Quality Reference Genome for a Parasitic Bivalve with Doubly Uniparental Inheritance (Bivalvia: Unionida).</title>
        <authorList>
            <person name="Smith C.H."/>
        </authorList>
    </citation>
    <scope>NUCLEOTIDE SEQUENCE</scope>
    <source>
        <strain evidence="1">CHS0354</strain>
    </source>
</reference>